<feature type="domain" description="Mannosylglycerate hydrolase MGH1-like glycoside hydrolase" evidence="4">
    <location>
        <begin position="97"/>
        <end position="417"/>
    </location>
</feature>
<dbReference type="SUPFAM" id="SSF48208">
    <property type="entry name" value="Six-hairpin glycosidases"/>
    <property type="match status" value="1"/>
</dbReference>
<name>A0A5C7GJS4_9FLAO</name>
<keyword evidence="6" id="KW-1185">Reference proteome</keyword>
<evidence type="ECO:0000313" key="6">
    <source>
        <dbReference type="Proteomes" id="UP000321080"/>
    </source>
</evidence>
<dbReference type="RefSeq" id="WP_147765531.1">
    <property type="nucleotide sequence ID" value="NZ_VRKQ01000008.1"/>
</dbReference>
<dbReference type="OrthoDB" id="9781878at2"/>
<dbReference type="EMBL" id="VRKQ01000008">
    <property type="protein sequence ID" value="TXG38387.1"/>
    <property type="molecule type" value="Genomic_DNA"/>
</dbReference>
<dbReference type="Gene3D" id="1.50.10.10">
    <property type="match status" value="1"/>
</dbReference>
<dbReference type="GO" id="GO:0006487">
    <property type="term" value="P:protein N-linked glycosylation"/>
    <property type="evidence" value="ECO:0007669"/>
    <property type="project" value="TreeGrafter"/>
</dbReference>
<evidence type="ECO:0000259" key="4">
    <source>
        <dbReference type="Pfam" id="PF22422"/>
    </source>
</evidence>
<evidence type="ECO:0000313" key="5">
    <source>
        <dbReference type="EMBL" id="TXG38387.1"/>
    </source>
</evidence>
<evidence type="ECO:0000256" key="3">
    <source>
        <dbReference type="ARBA" id="ARBA00023295"/>
    </source>
</evidence>
<keyword evidence="3" id="KW-0326">Glycosidase</keyword>
<keyword evidence="2" id="KW-0378">Hydrolase</keyword>
<organism evidence="5 6">
    <name type="scientific">Seonamhaeicola maritimus</name>
    <dbReference type="NCBI Taxonomy" id="2591822"/>
    <lineage>
        <taxon>Bacteria</taxon>
        <taxon>Pseudomonadati</taxon>
        <taxon>Bacteroidota</taxon>
        <taxon>Flavobacteriia</taxon>
        <taxon>Flavobacteriales</taxon>
        <taxon>Flavobacteriaceae</taxon>
    </lineage>
</organism>
<dbReference type="AlphaFoldDB" id="A0A5C7GJS4"/>
<comment type="caution">
    <text evidence="5">The sequence shown here is derived from an EMBL/GenBank/DDBJ whole genome shotgun (WGS) entry which is preliminary data.</text>
</comment>
<dbReference type="Pfam" id="PF22422">
    <property type="entry name" value="MGH1-like_GH"/>
    <property type="match status" value="1"/>
</dbReference>
<sequence>MSSFPRVGIFLLVICSKPQTINKKVQMALCVLMLTISFLFSQEKYVAPPHQEFDVNSIILKTRLRELNEDILRNGILLDTTITNKKLLTGYKYEQFYDWDLYFENIYMSYYGISNFNFDNLEGFFAIQHPDGFIKRCFGPKPFGLTHHFKPFIAQIIVLGSRQTGNWKWAKKYYEQTKLYLKHWFEYDTDKNGLCFWSGKQMKGWSGASDHSGMDNQNTRTLGKSEGVDLNCYLVRELEAMAVIAKEIGRKKDITQYKEHAKQLKALINEHLWDDKSGFYYDRNEEDGKTTFVKSVSGFTPIWAGVASKTQVKRMVEEHLKNTKEFWSTYPVPSYAMTEPDYRQNYQGQKGCNWKGNTWIPTNYMICHGLMDYNYEEIAKEIALKTYNMVLGNKATREFYNAETGEGNGMNPFFGWSSLAYFLPLELELDYNPTNINETNIQKLSEEIGINFK</sequence>
<dbReference type="Proteomes" id="UP000321080">
    <property type="component" value="Unassembled WGS sequence"/>
</dbReference>
<dbReference type="GO" id="GO:0009311">
    <property type="term" value="P:oligosaccharide metabolic process"/>
    <property type="evidence" value="ECO:0007669"/>
    <property type="project" value="InterPro"/>
</dbReference>
<evidence type="ECO:0000256" key="1">
    <source>
        <dbReference type="ARBA" id="ARBA00010833"/>
    </source>
</evidence>
<reference evidence="5 6" key="1">
    <citation type="submission" date="2019-08" db="EMBL/GenBank/DDBJ databases">
        <title>Seonamhaeicola sediminis sp. nov., isolated from marine sediment.</title>
        <authorList>
            <person name="Cao W.R."/>
        </authorList>
    </citation>
    <scope>NUCLEOTIDE SEQUENCE [LARGE SCALE GENOMIC DNA]</scope>
    <source>
        <strain evidence="5 6">1505</strain>
    </source>
</reference>
<accession>A0A5C7GJS4</accession>
<dbReference type="InterPro" id="IPR054491">
    <property type="entry name" value="MGH1-like_GH"/>
</dbReference>
<dbReference type="InterPro" id="IPR004888">
    <property type="entry name" value="Glycoside_hydrolase_63"/>
</dbReference>
<dbReference type="PANTHER" id="PTHR10412:SF11">
    <property type="entry name" value="MANNOSYL-OLIGOSACCHARIDE GLUCOSIDASE"/>
    <property type="match status" value="1"/>
</dbReference>
<dbReference type="InterPro" id="IPR012341">
    <property type="entry name" value="6hp_glycosidase-like_sf"/>
</dbReference>
<proteinExistence type="inferred from homology"/>
<evidence type="ECO:0000256" key="2">
    <source>
        <dbReference type="ARBA" id="ARBA00022801"/>
    </source>
</evidence>
<dbReference type="PANTHER" id="PTHR10412">
    <property type="entry name" value="MANNOSYL-OLIGOSACCHARIDE GLUCOSIDASE"/>
    <property type="match status" value="1"/>
</dbReference>
<protein>
    <submittedName>
        <fullName evidence="5">Bacterial alpha-L-rhamnosidase</fullName>
    </submittedName>
</protein>
<comment type="similarity">
    <text evidence="1">Belongs to the glycosyl hydrolase 63 family.</text>
</comment>
<dbReference type="InterPro" id="IPR008928">
    <property type="entry name" value="6-hairpin_glycosidase_sf"/>
</dbReference>
<gene>
    <name evidence="5" type="ORF">FUA22_00460</name>
</gene>
<dbReference type="GO" id="GO:0004573">
    <property type="term" value="F:Glc3Man9GlcNAc2 oligosaccharide glucosidase activity"/>
    <property type="evidence" value="ECO:0007669"/>
    <property type="project" value="InterPro"/>
</dbReference>